<comment type="caution">
    <text evidence="10">The sequence shown here is derived from an EMBL/GenBank/DDBJ whole genome shotgun (WGS) entry which is preliminary data.</text>
</comment>
<dbReference type="PIRSF" id="PIRSF000077">
    <property type="entry name" value="Thioredoxin"/>
    <property type="match status" value="1"/>
</dbReference>
<feature type="disulfide bond" description="Redox-active" evidence="8">
    <location>
        <begin position="34"/>
        <end position="37"/>
    </location>
</feature>
<dbReference type="GO" id="GO:0015035">
    <property type="term" value="F:protein-disulfide reductase activity"/>
    <property type="evidence" value="ECO:0007669"/>
    <property type="project" value="InterPro"/>
</dbReference>
<evidence type="ECO:0000256" key="3">
    <source>
        <dbReference type="ARBA" id="ARBA00022982"/>
    </source>
</evidence>
<evidence type="ECO:0000313" key="11">
    <source>
        <dbReference type="Proteomes" id="UP000542742"/>
    </source>
</evidence>
<evidence type="ECO:0000256" key="4">
    <source>
        <dbReference type="ARBA" id="ARBA00023157"/>
    </source>
</evidence>
<evidence type="ECO:0000256" key="1">
    <source>
        <dbReference type="ARBA" id="ARBA00008987"/>
    </source>
</evidence>
<keyword evidence="11" id="KW-1185">Reference proteome</keyword>
<organism evidence="10 11">
    <name type="scientific">Paractinoplanes abujensis</name>
    <dbReference type="NCBI Taxonomy" id="882441"/>
    <lineage>
        <taxon>Bacteria</taxon>
        <taxon>Bacillati</taxon>
        <taxon>Actinomycetota</taxon>
        <taxon>Actinomycetes</taxon>
        <taxon>Micromonosporales</taxon>
        <taxon>Micromonosporaceae</taxon>
        <taxon>Paractinoplanes</taxon>
    </lineage>
</organism>
<comment type="similarity">
    <text evidence="1 6">Belongs to the thioredoxin family.</text>
</comment>
<reference evidence="10 11" key="1">
    <citation type="submission" date="2020-08" db="EMBL/GenBank/DDBJ databases">
        <title>Sequencing the genomes of 1000 actinobacteria strains.</title>
        <authorList>
            <person name="Klenk H.-P."/>
        </authorList>
    </citation>
    <scope>NUCLEOTIDE SEQUENCE [LARGE SCALE GENOMIC DNA]</scope>
    <source>
        <strain evidence="10 11">DSM 45518</strain>
    </source>
</reference>
<feature type="site" description="Deprotonates C-terminal active site Cys" evidence="7">
    <location>
        <position position="28"/>
    </location>
</feature>
<dbReference type="CDD" id="cd02947">
    <property type="entry name" value="TRX_family"/>
    <property type="match status" value="1"/>
</dbReference>
<dbReference type="InterPro" id="IPR036249">
    <property type="entry name" value="Thioredoxin-like_sf"/>
</dbReference>
<evidence type="ECO:0000256" key="6">
    <source>
        <dbReference type="PIRNR" id="PIRNR000077"/>
    </source>
</evidence>
<sequence>MPDTDLPALTDATFAEAVRGSVIPVAVDVWAEWCPPCGPMARTLAELQPEFAGRLLITTLNADENPETARAHRILSLPTLLIFQNGSVTRTLVGARPKSVLRHVLAEVLTPYANV</sequence>
<dbReference type="AlphaFoldDB" id="A0A7W7CW96"/>
<evidence type="ECO:0000256" key="5">
    <source>
        <dbReference type="ARBA" id="ARBA00023284"/>
    </source>
</evidence>
<feature type="active site" description="Nucleophile" evidence="7">
    <location>
        <position position="34"/>
    </location>
</feature>
<dbReference type="GO" id="GO:0045454">
    <property type="term" value="P:cell redox homeostasis"/>
    <property type="evidence" value="ECO:0007669"/>
    <property type="project" value="TreeGrafter"/>
</dbReference>
<keyword evidence="2" id="KW-0813">Transport</keyword>
<feature type="site" description="Contributes to redox potential value" evidence="7">
    <location>
        <position position="35"/>
    </location>
</feature>
<dbReference type="InterPro" id="IPR005746">
    <property type="entry name" value="Thioredoxin"/>
</dbReference>
<evidence type="ECO:0000256" key="7">
    <source>
        <dbReference type="PIRSR" id="PIRSR000077-1"/>
    </source>
</evidence>
<dbReference type="Pfam" id="PF00085">
    <property type="entry name" value="Thioredoxin"/>
    <property type="match status" value="1"/>
</dbReference>
<feature type="active site" description="Nucleophile" evidence="7">
    <location>
        <position position="37"/>
    </location>
</feature>
<evidence type="ECO:0000313" key="10">
    <source>
        <dbReference type="EMBL" id="MBB4695880.1"/>
    </source>
</evidence>
<feature type="site" description="Contributes to redox potential value" evidence="7">
    <location>
        <position position="36"/>
    </location>
</feature>
<evidence type="ECO:0000256" key="2">
    <source>
        <dbReference type="ARBA" id="ARBA00022448"/>
    </source>
</evidence>
<gene>
    <name evidence="10" type="ORF">BKA14_006028</name>
</gene>
<dbReference type="Proteomes" id="UP000542742">
    <property type="component" value="Unassembled WGS sequence"/>
</dbReference>
<evidence type="ECO:0000259" key="9">
    <source>
        <dbReference type="PROSITE" id="PS51352"/>
    </source>
</evidence>
<dbReference type="PANTHER" id="PTHR45663">
    <property type="entry name" value="GEO12009P1"/>
    <property type="match status" value="1"/>
</dbReference>
<dbReference type="InterPro" id="IPR013766">
    <property type="entry name" value="Thioredoxin_domain"/>
</dbReference>
<evidence type="ECO:0000256" key="8">
    <source>
        <dbReference type="PIRSR" id="PIRSR000077-4"/>
    </source>
</evidence>
<protein>
    <recommendedName>
        <fullName evidence="6">Thioredoxin</fullName>
    </recommendedName>
</protein>
<keyword evidence="4 8" id="KW-1015">Disulfide bond</keyword>
<dbReference type="EMBL" id="JACHMF010000001">
    <property type="protein sequence ID" value="MBB4695880.1"/>
    <property type="molecule type" value="Genomic_DNA"/>
</dbReference>
<keyword evidence="3" id="KW-0249">Electron transport</keyword>
<dbReference type="SUPFAM" id="SSF52833">
    <property type="entry name" value="Thioredoxin-like"/>
    <property type="match status" value="1"/>
</dbReference>
<dbReference type="GO" id="GO:0005829">
    <property type="term" value="C:cytosol"/>
    <property type="evidence" value="ECO:0007669"/>
    <property type="project" value="TreeGrafter"/>
</dbReference>
<name>A0A7W7CW96_9ACTN</name>
<feature type="domain" description="Thioredoxin" evidence="9">
    <location>
        <begin position="1"/>
        <end position="110"/>
    </location>
</feature>
<dbReference type="PROSITE" id="PS51352">
    <property type="entry name" value="THIOREDOXIN_2"/>
    <property type="match status" value="1"/>
</dbReference>
<dbReference type="PANTHER" id="PTHR45663:SF11">
    <property type="entry name" value="GEO12009P1"/>
    <property type="match status" value="1"/>
</dbReference>
<dbReference type="RefSeq" id="WP_184954174.1">
    <property type="nucleotide sequence ID" value="NZ_BOMC01000067.1"/>
</dbReference>
<dbReference type="Gene3D" id="3.40.30.10">
    <property type="entry name" value="Glutaredoxin"/>
    <property type="match status" value="1"/>
</dbReference>
<keyword evidence="5 8" id="KW-0676">Redox-active center</keyword>
<accession>A0A7W7CW96</accession>
<proteinExistence type="inferred from homology"/>